<organism evidence="4 5">
    <name type="scientific">Nocardia bovistercoris</name>
    <dbReference type="NCBI Taxonomy" id="2785916"/>
    <lineage>
        <taxon>Bacteria</taxon>
        <taxon>Bacillati</taxon>
        <taxon>Actinomycetota</taxon>
        <taxon>Actinomycetes</taxon>
        <taxon>Mycobacteriales</taxon>
        <taxon>Nocardiaceae</taxon>
        <taxon>Nocardia</taxon>
    </lineage>
</organism>
<evidence type="ECO:0000313" key="4">
    <source>
        <dbReference type="EMBL" id="MBH0775795.1"/>
    </source>
</evidence>
<dbReference type="SUPFAM" id="SSF51735">
    <property type="entry name" value="NAD(P)-binding Rossmann-fold domains"/>
    <property type="match status" value="1"/>
</dbReference>
<dbReference type="EMBL" id="JADMLG010000002">
    <property type="protein sequence ID" value="MBH0775795.1"/>
    <property type="molecule type" value="Genomic_DNA"/>
</dbReference>
<evidence type="ECO:0000256" key="1">
    <source>
        <dbReference type="ARBA" id="ARBA00010944"/>
    </source>
</evidence>
<comment type="pathway">
    <text evidence="2">Carbohydrate biosynthesis; dTDP-L-rhamnose biosynthesis.</text>
</comment>
<dbReference type="NCBIfam" id="TIGR01214">
    <property type="entry name" value="rmlD"/>
    <property type="match status" value="1"/>
</dbReference>
<sequence length="301" mass="31592">MPAAIPPSEARLVVTGAGGQLGAELLRRAPAALGYTRAELDITDADAVRAVLAAGDTVLNCAANTAVDRAESEPDAAFAVNATGAAILAAACAEVGANLIQVSTDYVFPGTGDTPYETDAPTGPTGVYGRSKLEGERAVLDLAPTARVVRTAWVYRGVGADFVATMRRLEAEREIVDVVDDQRGSPTYVVDLAAALLELAARPDTPRVLHATNTGAATWFEVARAVFEEIGADPRRVRPTNSAAFPRPARRPAYSVLSDRAWTAAGLTPLRHWRAALHESLAGCHATRPVDAIPSGRTDFA</sequence>
<accession>A0A931I9F6</accession>
<comment type="similarity">
    <text evidence="1 2">Belongs to the dTDP-4-dehydrorhamnose reductase family.</text>
</comment>
<dbReference type="GO" id="GO:0019305">
    <property type="term" value="P:dTDP-rhamnose biosynthetic process"/>
    <property type="evidence" value="ECO:0007669"/>
    <property type="project" value="TreeGrafter"/>
</dbReference>
<keyword evidence="5" id="KW-1185">Reference proteome</keyword>
<comment type="function">
    <text evidence="2">Catalyzes the reduction of dTDP-6-deoxy-L-lyxo-4-hexulose to yield dTDP-L-rhamnose.</text>
</comment>
<gene>
    <name evidence="4" type="primary">rfbD</name>
    <name evidence="4" type="ORF">IT779_05785</name>
</gene>
<dbReference type="GO" id="GO:0008831">
    <property type="term" value="F:dTDP-4-dehydrorhamnose reductase activity"/>
    <property type="evidence" value="ECO:0007669"/>
    <property type="project" value="UniProtKB-EC"/>
</dbReference>
<comment type="caution">
    <text evidence="4">The sequence shown here is derived from an EMBL/GenBank/DDBJ whole genome shotgun (WGS) entry which is preliminary data.</text>
</comment>
<dbReference type="PANTHER" id="PTHR10491">
    <property type="entry name" value="DTDP-4-DEHYDRORHAMNOSE REDUCTASE"/>
    <property type="match status" value="1"/>
</dbReference>
<protein>
    <recommendedName>
        <fullName evidence="2">dTDP-4-dehydrorhamnose reductase</fullName>
        <ecNumber evidence="2">1.1.1.133</ecNumber>
    </recommendedName>
</protein>
<dbReference type="EC" id="1.1.1.133" evidence="2"/>
<keyword evidence="2" id="KW-0521">NADP</keyword>
<evidence type="ECO:0000256" key="2">
    <source>
        <dbReference type="RuleBase" id="RU364082"/>
    </source>
</evidence>
<evidence type="ECO:0000313" key="5">
    <source>
        <dbReference type="Proteomes" id="UP000655751"/>
    </source>
</evidence>
<evidence type="ECO:0000259" key="3">
    <source>
        <dbReference type="Pfam" id="PF04321"/>
    </source>
</evidence>
<dbReference type="Proteomes" id="UP000655751">
    <property type="component" value="Unassembled WGS sequence"/>
</dbReference>
<dbReference type="InterPro" id="IPR029903">
    <property type="entry name" value="RmlD-like-bd"/>
</dbReference>
<dbReference type="GO" id="GO:0005829">
    <property type="term" value="C:cytosol"/>
    <property type="evidence" value="ECO:0007669"/>
    <property type="project" value="TreeGrafter"/>
</dbReference>
<dbReference type="InterPro" id="IPR036291">
    <property type="entry name" value="NAD(P)-bd_dom_sf"/>
</dbReference>
<name>A0A931I9F6_9NOCA</name>
<feature type="domain" description="RmlD-like substrate binding" evidence="3">
    <location>
        <begin position="11"/>
        <end position="282"/>
    </location>
</feature>
<dbReference type="InterPro" id="IPR005913">
    <property type="entry name" value="dTDP_dehydrorham_reduct"/>
</dbReference>
<reference evidence="4" key="1">
    <citation type="submission" date="2020-11" db="EMBL/GenBank/DDBJ databases">
        <title>Nocardia NEAU-351.nov., a novel actinomycete isolated from the cow dung.</title>
        <authorList>
            <person name="Zhang X."/>
        </authorList>
    </citation>
    <scope>NUCLEOTIDE SEQUENCE</scope>
    <source>
        <strain evidence="4">NEAU-351</strain>
    </source>
</reference>
<dbReference type="PANTHER" id="PTHR10491:SF4">
    <property type="entry name" value="METHIONINE ADENOSYLTRANSFERASE 2 SUBUNIT BETA"/>
    <property type="match status" value="1"/>
</dbReference>
<proteinExistence type="inferred from homology"/>
<dbReference type="RefSeq" id="WP_196148119.1">
    <property type="nucleotide sequence ID" value="NZ_JADMLG010000002.1"/>
</dbReference>
<dbReference type="CDD" id="cd05254">
    <property type="entry name" value="dTDP_HR_like_SDR_e"/>
    <property type="match status" value="1"/>
</dbReference>
<keyword evidence="2 4" id="KW-0560">Oxidoreductase</keyword>
<dbReference type="Gene3D" id="3.40.50.720">
    <property type="entry name" value="NAD(P)-binding Rossmann-like Domain"/>
    <property type="match status" value="1"/>
</dbReference>
<dbReference type="Gene3D" id="3.90.25.10">
    <property type="entry name" value="UDP-galactose 4-epimerase, domain 1"/>
    <property type="match status" value="1"/>
</dbReference>
<dbReference type="Pfam" id="PF04321">
    <property type="entry name" value="RmlD_sub_bind"/>
    <property type="match status" value="1"/>
</dbReference>
<dbReference type="AlphaFoldDB" id="A0A931I9F6"/>